<comment type="caution">
    <text evidence="3">The sequence shown here is derived from an EMBL/GenBank/DDBJ whole genome shotgun (WGS) entry which is preliminary data.</text>
</comment>
<dbReference type="EMBL" id="JAGKSP010000016">
    <property type="protein sequence ID" value="MBP3966260.1"/>
    <property type="molecule type" value="Genomic_DNA"/>
</dbReference>
<organism evidence="3 4">
    <name type="scientific">Paenibacillus lignilyticus</name>
    <dbReference type="NCBI Taxonomy" id="1172615"/>
    <lineage>
        <taxon>Bacteria</taxon>
        <taxon>Bacillati</taxon>
        <taxon>Bacillota</taxon>
        <taxon>Bacilli</taxon>
        <taxon>Bacillales</taxon>
        <taxon>Paenibacillaceae</taxon>
        <taxon>Paenibacillus</taxon>
    </lineage>
</organism>
<gene>
    <name evidence="3" type="ORF">I8J30_26505</name>
</gene>
<evidence type="ECO:0000259" key="2">
    <source>
        <dbReference type="Pfam" id="PF25583"/>
    </source>
</evidence>
<dbReference type="Gene3D" id="1.10.10.10">
    <property type="entry name" value="Winged helix-like DNA-binding domain superfamily/Winged helix DNA-binding domain"/>
    <property type="match status" value="1"/>
</dbReference>
<dbReference type="PANTHER" id="PTHR34580:SF1">
    <property type="entry name" value="PROTEIN PAFC"/>
    <property type="match status" value="1"/>
</dbReference>
<sequence length="317" mass="37216">MIDKVIRIFNIINAIQANPGISAKDLAFKCEVNIRTIYRDMDILDLIAPVQREGRGTGYRFMGKFFLYPLNFTEQEALVFSLLPSVLDKDKLPPGFDTAYDKVMGTHLKEKSRQNSIIEDITGIIQMGTPAYRKDSPNLLQPIIQAILVQRTIHTEYHTQSRNETTVRKIDPYYLVPRDQRFYLIGYCHLKQDIRTFRISRFLKAELTTQEFDKGDFNIKKYLKNTWSIEQGDKNITFKVRFSAEVARYIKEEELFVHPRMKDNKDGSMTFEVTVNNEKEFMRWILQYGPAAEILEPKSVRDSLKNQLNEWVEMYNK</sequence>
<dbReference type="InterPro" id="IPR036388">
    <property type="entry name" value="WH-like_DNA-bd_sf"/>
</dbReference>
<name>A0ABS5CK61_9BACL</name>
<evidence type="ECO:0000313" key="3">
    <source>
        <dbReference type="EMBL" id="MBP3966260.1"/>
    </source>
</evidence>
<proteinExistence type="predicted"/>
<dbReference type="PROSITE" id="PS52050">
    <property type="entry name" value="WYL"/>
    <property type="match status" value="1"/>
</dbReference>
<protein>
    <submittedName>
        <fullName evidence="3">WYL domain-containing transcriptional regulator</fullName>
    </submittedName>
</protein>
<dbReference type="InterPro" id="IPR051534">
    <property type="entry name" value="CBASS_pafABC_assoc_protein"/>
</dbReference>
<dbReference type="InterPro" id="IPR057727">
    <property type="entry name" value="WCX_dom"/>
</dbReference>
<feature type="domain" description="WYL" evidence="1">
    <location>
        <begin position="139"/>
        <end position="206"/>
    </location>
</feature>
<feature type="domain" description="WCX" evidence="2">
    <location>
        <begin position="236"/>
        <end position="310"/>
    </location>
</feature>
<dbReference type="RefSeq" id="WP_210663291.1">
    <property type="nucleotide sequence ID" value="NZ_JAGKSP010000016.1"/>
</dbReference>
<dbReference type="InterPro" id="IPR026881">
    <property type="entry name" value="WYL_dom"/>
</dbReference>
<accession>A0ABS5CK61</accession>
<keyword evidence="4" id="KW-1185">Reference proteome</keyword>
<dbReference type="Pfam" id="PF13280">
    <property type="entry name" value="WYL"/>
    <property type="match status" value="1"/>
</dbReference>
<evidence type="ECO:0000259" key="1">
    <source>
        <dbReference type="Pfam" id="PF13280"/>
    </source>
</evidence>
<dbReference type="Proteomes" id="UP000673394">
    <property type="component" value="Unassembled WGS sequence"/>
</dbReference>
<dbReference type="PANTHER" id="PTHR34580">
    <property type="match status" value="1"/>
</dbReference>
<reference evidence="3 4" key="1">
    <citation type="submission" date="2021-04" db="EMBL/GenBank/DDBJ databases">
        <title>Paenibacillus sp. DLE-14 whole genome sequence.</title>
        <authorList>
            <person name="Ham Y.J."/>
        </authorList>
    </citation>
    <scope>NUCLEOTIDE SEQUENCE [LARGE SCALE GENOMIC DNA]</scope>
    <source>
        <strain evidence="3 4">DLE-14</strain>
    </source>
</reference>
<dbReference type="Pfam" id="PF25583">
    <property type="entry name" value="WCX"/>
    <property type="match status" value="1"/>
</dbReference>
<evidence type="ECO:0000313" key="4">
    <source>
        <dbReference type="Proteomes" id="UP000673394"/>
    </source>
</evidence>